<dbReference type="Proteomes" id="UP000278475">
    <property type="component" value="Unassembled WGS sequence"/>
</dbReference>
<evidence type="ECO:0000313" key="1">
    <source>
        <dbReference type="EMBL" id="RLE47949.1"/>
    </source>
</evidence>
<name>A0A497EMH9_9CREN</name>
<dbReference type="AlphaFoldDB" id="A0A497EMH9"/>
<dbReference type="Gene3D" id="3.40.50.720">
    <property type="entry name" value="NAD(P)-binding Rossmann-like Domain"/>
    <property type="match status" value="1"/>
</dbReference>
<gene>
    <name evidence="1" type="ORF">DRJ31_08100</name>
</gene>
<dbReference type="InterPro" id="IPR036291">
    <property type="entry name" value="NAD(P)-bd_dom_sf"/>
</dbReference>
<dbReference type="SUPFAM" id="SSF51735">
    <property type="entry name" value="NAD(P)-binding Rossmann-fold domains"/>
    <property type="match status" value="1"/>
</dbReference>
<dbReference type="EMBL" id="QMQV01000097">
    <property type="protein sequence ID" value="RLE47949.1"/>
    <property type="molecule type" value="Genomic_DNA"/>
</dbReference>
<accession>A0A497EMH9</accession>
<evidence type="ECO:0008006" key="3">
    <source>
        <dbReference type="Google" id="ProtNLM"/>
    </source>
</evidence>
<organism evidence="1 2">
    <name type="scientific">Thermoproteota archaeon</name>
    <dbReference type="NCBI Taxonomy" id="2056631"/>
    <lineage>
        <taxon>Archaea</taxon>
        <taxon>Thermoproteota</taxon>
    </lineage>
</organism>
<protein>
    <recommendedName>
        <fullName evidence="3">NAD(P)-binding domain-containing protein</fullName>
    </recommendedName>
</protein>
<comment type="caution">
    <text evidence="1">The sequence shown here is derived from an EMBL/GenBank/DDBJ whole genome shotgun (WGS) entry which is preliminary data.</text>
</comment>
<proteinExistence type="predicted"/>
<evidence type="ECO:0000313" key="2">
    <source>
        <dbReference type="Proteomes" id="UP000278475"/>
    </source>
</evidence>
<reference evidence="1 2" key="1">
    <citation type="submission" date="2018-06" db="EMBL/GenBank/DDBJ databases">
        <title>Extensive metabolic versatility and redundancy in microbially diverse, dynamic hydrothermal sediments.</title>
        <authorList>
            <person name="Dombrowski N."/>
            <person name="Teske A."/>
            <person name="Baker B.J."/>
        </authorList>
    </citation>
    <scope>NUCLEOTIDE SEQUENCE [LARGE SCALE GENOMIC DNA]</scope>
    <source>
        <strain evidence="1">B66_G16</strain>
    </source>
</reference>
<sequence length="131" mass="15250">METICPRQRHSTAFIKVMESEPELVNGQTFNVGSNDQNIQIFNLAKTVAEACGQEFKYEWYGDPDKRSYRVSFDKIREVLGYEIKHSIAEGAKEIWQKLSEGTLNPKDPRTITVKWYKHLIEMHKLIKDMG</sequence>